<dbReference type="OrthoDB" id="4698424at2"/>
<dbReference type="RefSeq" id="WP_110470053.1">
    <property type="nucleotide sequence ID" value="NZ_QJSP01000007.1"/>
</dbReference>
<dbReference type="EMBL" id="QJSP01000007">
    <property type="protein sequence ID" value="PYE16995.1"/>
    <property type="molecule type" value="Genomic_DNA"/>
</dbReference>
<organism evidence="1 2">
    <name type="scientific">Williamsia limnetica</name>
    <dbReference type="NCBI Taxonomy" id="882452"/>
    <lineage>
        <taxon>Bacteria</taxon>
        <taxon>Bacillati</taxon>
        <taxon>Actinomycetota</taxon>
        <taxon>Actinomycetes</taxon>
        <taxon>Mycobacteriales</taxon>
        <taxon>Nocardiaceae</taxon>
        <taxon>Williamsia</taxon>
    </lineage>
</organism>
<keyword evidence="2" id="KW-1185">Reference proteome</keyword>
<sequence>MKVGDGARYDATPVRIGRGTAVADSVAIGADGQASAIARVKHVPMIGATDRKHPGCGPRMTLHRL</sequence>
<dbReference type="Proteomes" id="UP000247591">
    <property type="component" value="Unassembled WGS sequence"/>
</dbReference>
<evidence type="ECO:0000313" key="2">
    <source>
        <dbReference type="Proteomes" id="UP000247591"/>
    </source>
</evidence>
<accession>A0A318S1D8</accession>
<proteinExistence type="predicted"/>
<comment type="caution">
    <text evidence="1">The sequence shown here is derived from an EMBL/GenBank/DDBJ whole genome shotgun (WGS) entry which is preliminary data.</text>
</comment>
<protein>
    <submittedName>
        <fullName evidence="1">Uncharacterized protein</fullName>
    </submittedName>
</protein>
<name>A0A318S1D8_WILLI</name>
<evidence type="ECO:0000313" key="1">
    <source>
        <dbReference type="EMBL" id="PYE16995.1"/>
    </source>
</evidence>
<gene>
    <name evidence="1" type="ORF">DFR67_107240</name>
</gene>
<reference evidence="1 2" key="1">
    <citation type="submission" date="2018-06" db="EMBL/GenBank/DDBJ databases">
        <title>Genomic Encyclopedia of Type Strains, Phase IV (KMG-IV): sequencing the most valuable type-strain genomes for metagenomic binning, comparative biology and taxonomic classification.</title>
        <authorList>
            <person name="Goeker M."/>
        </authorList>
    </citation>
    <scope>NUCLEOTIDE SEQUENCE [LARGE SCALE GENOMIC DNA]</scope>
    <source>
        <strain evidence="1 2">DSM 45521</strain>
    </source>
</reference>
<dbReference type="AlphaFoldDB" id="A0A318S1D8"/>